<proteinExistence type="inferred from homology"/>
<dbReference type="InterPro" id="IPR038729">
    <property type="entry name" value="Rad50/SbcC_AAA"/>
</dbReference>
<sequence length="687" mass="77216">MKLISLELHNFRQFAGTHKIEFATGDDRNVTLIYGANGGGKTTLLNAFTWALYGQTSLDFEQRDRLVSDSVWDDAAGDAVLETSVAVAFEHNNVHYHLKRRVTTLKEGGREQLPHTVDVQLDSMEMNGVWKKVDPWGDSIAQILPQDLSKFFFFNGERIEQLVQPKAYAEIQLAIKTLLGLEQYEVALKHLPELSKRLRAELRKLGGTQASNIVNEQDEVREAIDRLEDERRRLNGEHRHLGDEKEQVLGLLRANGPAAELQKRRDDQERAYNAAVERQARAREARRNLLSRQSYKVLLAKLLPDVEQAAMGLRDQGQLPAPLKRQFVEELLNTGTCICGTALRPGAEPHAHVERWRAKAGLAEVEGAWQQLQGRIGEVRDVAAGLPEQLRQVNADIATAIEDARQAAAIVSDVSAQIKKLPAEDAQQLESRLTKLDTQIIDNRRRVFDIERQLKEKDDRAAELRKLLAKVEITDKQSAVIRRRIDVNDSAHAAFQKMYDTACEFVRTRLDRQIRDVFSRIAVKSFYPELNSSFELHLWKGSGDDRFPAPKSTGENQILSLSFIGALVALCRERAKEDENTKFLGHMGGLYPIVMDAPFGNLDNTYRQQIAQALPNLASQVVVLSSAAQAEGVVADELEGRVGAKYVVTMKTTKTDINSERLVLDDKSFDYVVPAADSDHATIERVR</sequence>
<feature type="coiled-coil region" evidence="4">
    <location>
        <begin position="426"/>
        <end position="474"/>
    </location>
</feature>
<evidence type="ECO:0000256" key="2">
    <source>
        <dbReference type="ARBA" id="ARBA00011322"/>
    </source>
</evidence>
<evidence type="ECO:0000259" key="5">
    <source>
        <dbReference type="Pfam" id="PF13476"/>
    </source>
</evidence>
<dbReference type="EMBL" id="FMIA01000002">
    <property type="protein sequence ID" value="SCL48522.1"/>
    <property type="molecule type" value="Genomic_DNA"/>
</dbReference>
<evidence type="ECO:0000313" key="6">
    <source>
        <dbReference type="EMBL" id="SCL48522.1"/>
    </source>
</evidence>
<dbReference type="Pfam" id="PF13476">
    <property type="entry name" value="AAA_23"/>
    <property type="match status" value="1"/>
</dbReference>
<organism evidence="6 7">
    <name type="scientific">Micromonospora yangpuensis</name>
    <dbReference type="NCBI Taxonomy" id="683228"/>
    <lineage>
        <taxon>Bacteria</taxon>
        <taxon>Bacillati</taxon>
        <taxon>Actinomycetota</taxon>
        <taxon>Actinomycetes</taxon>
        <taxon>Micromonosporales</taxon>
        <taxon>Micromonosporaceae</taxon>
        <taxon>Micromonospora</taxon>
    </lineage>
</organism>
<dbReference type="PANTHER" id="PTHR32114">
    <property type="entry name" value="ABC TRANSPORTER ABCH.3"/>
    <property type="match status" value="1"/>
</dbReference>
<dbReference type="STRING" id="683228.GA0070617_0901"/>
<evidence type="ECO:0000256" key="1">
    <source>
        <dbReference type="ARBA" id="ARBA00006930"/>
    </source>
</evidence>
<evidence type="ECO:0000256" key="3">
    <source>
        <dbReference type="ARBA" id="ARBA00013368"/>
    </source>
</evidence>
<accession>A0A1C6U3A8</accession>
<dbReference type="Gene3D" id="3.40.50.300">
    <property type="entry name" value="P-loop containing nucleotide triphosphate hydrolases"/>
    <property type="match status" value="2"/>
</dbReference>
<evidence type="ECO:0000313" key="7">
    <source>
        <dbReference type="Proteomes" id="UP000198937"/>
    </source>
</evidence>
<feature type="coiled-coil region" evidence="4">
    <location>
        <begin position="210"/>
        <end position="278"/>
    </location>
</feature>
<dbReference type="GO" id="GO:0006302">
    <property type="term" value="P:double-strand break repair"/>
    <property type="evidence" value="ECO:0007669"/>
    <property type="project" value="InterPro"/>
</dbReference>
<dbReference type="RefSeq" id="WP_139135571.1">
    <property type="nucleotide sequence ID" value="NZ_BMMJ01000001.1"/>
</dbReference>
<evidence type="ECO:0000256" key="4">
    <source>
        <dbReference type="SAM" id="Coils"/>
    </source>
</evidence>
<gene>
    <name evidence="6" type="ORF">GA0070617_0901</name>
</gene>
<feature type="domain" description="Rad50/SbcC-type AAA" evidence="5">
    <location>
        <begin position="5"/>
        <end position="230"/>
    </location>
</feature>
<dbReference type="GO" id="GO:0016887">
    <property type="term" value="F:ATP hydrolysis activity"/>
    <property type="evidence" value="ECO:0007669"/>
    <property type="project" value="InterPro"/>
</dbReference>
<protein>
    <recommendedName>
        <fullName evidence="3">Nuclease SbcCD subunit C</fullName>
    </recommendedName>
</protein>
<comment type="similarity">
    <text evidence="1">Belongs to the SMC family. SbcC subfamily.</text>
</comment>
<keyword evidence="4" id="KW-0175">Coiled coil</keyword>
<name>A0A1C6U3A8_9ACTN</name>
<dbReference type="InterPro" id="IPR027417">
    <property type="entry name" value="P-loop_NTPase"/>
</dbReference>
<dbReference type="AlphaFoldDB" id="A0A1C6U3A8"/>
<keyword evidence="7" id="KW-1185">Reference proteome</keyword>
<dbReference type="Proteomes" id="UP000198937">
    <property type="component" value="Unassembled WGS sequence"/>
</dbReference>
<dbReference type="OrthoDB" id="9795626at2"/>
<comment type="subunit">
    <text evidence="2">Heterodimer of SbcC and SbcD.</text>
</comment>
<dbReference type="PANTHER" id="PTHR32114:SF2">
    <property type="entry name" value="ABC TRANSPORTER ABCH.3"/>
    <property type="match status" value="1"/>
</dbReference>
<reference evidence="6 7" key="1">
    <citation type="submission" date="2016-06" db="EMBL/GenBank/DDBJ databases">
        <authorList>
            <person name="Kjaerup R.B."/>
            <person name="Dalgaard T.S."/>
            <person name="Juul-Madsen H.R."/>
        </authorList>
    </citation>
    <scope>NUCLEOTIDE SEQUENCE [LARGE SCALE GENOMIC DNA]</scope>
    <source>
        <strain evidence="6 7">DSM 45577</strain>
    </source>
</reference>
<dbReference type="SUPFAM" id="SSF52540">
    <property type="entry name" value="P-loop containing nucleoside triphosphate hydrolases"/>
    <property type="match status" value="1"/>
</dbReference>